<accession>A0A1H2GAD3</accession>
<dbReference type="GO" id="GO:0008811">
    <property type="term" value="F:chloramphenicol O-acetyltransferase activity"/>
    <property type="evidence" value="ECO:0007669"/>
    <property type="project" value="UniProtKB-EC"/>
</dbReference>
<reference evidence="10" key="1">
    <citation type="submission" date="2016-10" db="EMBL/GenBank/DDBJ databases">
        <authorList>
            <person name="Varghese N."/>
            <person name="Submissions S."/>
        </authorList>
    </citation>
    <scope>NUCLEOTIDE SEQUENCE [LARGE SCALE GENOMIC DNA]</scope>
    <source>
        <strain evidence="10">CCTCC 2012022</strain>
    </source>
</reference>
<dbReference type="PANTHER" id="PTHR43300:SF12">
    <property type="entry name" value="CHLORAMPHENICOL ACETYLTRANSFERASE"/>
    <property type="match status" value="1"/>
</dbReference>
<evidence type="ECO:0000256" key="5">
    <source>
        <dbReference type="ARBA" id="ARBA00022737"/>
    </source>
</evidence>
<dbReference type="EC" id="2.3.1.28" evidence="2"/>
<evidence type="ECO:0000256" key="1">
    <source>
        <dbReference type="ARBA" id="ARBA00007274"/>
    </source>
</evidence>
<protein>
    <recommendedName>
        <fullName evidence="3">Chloramphenicol acetyltransferase</fullName>
        <ecNumber evidence="2">2.3.1.28</ecNumber>
    </recommendedName>
</protein>
<keyword evidence="4 9" id="KW-0808">Transferase</keyword>
<dbReference type="PANTHER" id="PTHR43300">
    <property type="entry name" value="ACETYLTRANSFERASE"/>
    <property type="match status" value="1"/>
</dbReference>
<proteinExistence type="inferred from homology"/>
<evidence type="ECO:0000256" key="4">
    <source>
        <dbReference type="ARBA" id="ARBA00022679"/>
    </source>
</evidence>
<keyword evidence="10" id="KW-1185">Reference proteome</keyword>
<dbReference type="InterPro" id="IPR001451">
    <property type="entry name" value="Hexapep"/>
</dbReference>
<evidence type="ECO:0000313" key="10">
    <source>
        <dbReference type="Proteomes" id="UP000243063"/>
    </source>
</evidence>
<name>A0A1H2GAD3_9GAMM</name>
<dbReference type="AlphaFoldDB" id="A0A1H2GAD3"/>
<comment type="catalytic activity">
    <reaction evidence="8">
        <text>chloramphenicol + acetyl-CoA = chloramphenicol 3-acetate + CoA</text>
        <dbReference type="Rhea" id="RHEA:18421"/>
        <dbReference type="ChEBI" id="CHEBI:16730"/>
        <dbReference type="ChEBI" id="CHEBI:17698"/>
        <dbReference type="ChEBI" id="CHEBI:57287"/>
        <dbReference type="ChEBI" id="CHEBI:57288"/>
        <dbReference type="EC" id="2.3.1.28"/>
    </reaction>
</comment>
<dbReference type="STRING" id="1245526.SAMN05216580_1674"/>
<dbReference type="SUPFAM" id="SSF51161">
    <property type="entry name" value="Trimeric LpxA-like enzymes"/>
    <property type="match status" value="1"/>
</dbReference>
<evidence type="ECO:0000256" key="2">
    <source>
        <dbReference type="ARBA" id="ARBA00013235"/>
    </source>
</evidence>
<evidence type="ECO:0000256" key="3">
    <source>
        <dbReference type="ARBA" id="ARBA00020291"/>
    </source>
</evidence>
<dbReference type="EMBL" id="LT629780">
    <property type="protein sequence ID" value="SDU16489.1"/>
    <property type="molecule type" value="Genomic_DNA"/>
</dbReference>
<dbReference type="Gene3D" id="2.160.10.10">
    <property type="entry name" value="Hexapeptide repeat proteins"/>
    <property type="match status" value="1"/>
</dbReference>
<organism evidence="9 10">
    <name type="scientific">Geopseudomonas guangdongensis</name>
    <dbReference type="NCBI Taxonomy" id="1245526"/>
    <lineage>
        <taxon>Bacteria</taxon>
        <taxon>Pseudomonadati</taxon>
        <taxon>Pseudomonadota</taxon>
        <taxon>Gammaproteobacteria</taxon>
        <taxon>Pseudomonadales</taxon>
        <taxon>Pseudomonadaceae</taxon>
        <taxon>Geopseudomonas</taxon>
    </lineage>
</organism>
<dbReference type="InterPro" id="IPR050179">
    <property type="entry name" value="Trans_hexapeptide_repeat"/>
</dbReference>
<evidence type="ECO:0000256" key="6">
    <source>
        <dbReference type="ARBA" id="ARBA00023251"/>
    </source>
</evidence>
<sequence length="243" mass="26558">MFKALKATLCRRWLRKRGFKLAVDVHALPGKALLVLEEGASIGEVLGAFEHLQVGAMSYVRSASELLNVARIGRFCSIGNAVVIGQERAGHPLDWVSSHPFQYTGTALHYAAPGKPVEIGHDVWIGREAMIMEGVTVGTGAVIAARAVVTRDVPAYAVVAGTPARILRYRHPPQVIEALLASAWWELPVDVLQSLPLNEPEAFLSAIAALREPRRMSCRQVEVSRRGCRELPLVQAERVGEMK</sequence>
<gene>
    <name evidence="9" type="ORF">SAMN05216580_1674</name>
</gene>
<dbReference type="InterPro" id="IPR018357">
    <property type="entry name" value="Hexapep_transf_CS"/>
</dbReference>
<keyword evidence="6" id="KW-0046">Antibiotic resistance</keyword>
<dbReference type="GO" id="GO:0046677">
    <property type="term" value="P:response to antibiotic"/>
    <property type="evidence" value="ECO:0007669"/>
    <property type="project" value="UniProtKB-KW"/>
</dbReference>
<dbReference type="CDD" id="cd03349">
    <property type="entry name" value="LbH_XAT"/>
    <property type="match status" value="1"/>
</dbReference>
<keyword evidence="5" id="KW-0677">Repeat</keyword>
<dbReference type="RefSeq" id="WP_231975225.1">
    <property type="nucleotide sequence ID" value="NZ_LT629780.1"/>
</dbReference>
<evidence type="ECO:0000256" key="8">
    <source>
        <dbReference type="ARBA" id="ARBA00047633"/>
    </source>
</evidence>
<evidence type="ECO:0000313" key="9">
    <source>
        <dbReference type="EMBL" id="SDU16489.1"/>
    </source>
</evidence>
<comment type="similarity">
    <text evidence="1">Belongs to the transferase hexapeptide repeat family.</text>
</comment>
<evidence type="ECO:0000256" key="7">
    <source>
        <dbReference type="ARBA" id="ARBA00023315"/>
    </source>
</evidence>
<keyword evidence="7" id="KW-0012">Acyltransferase</keyword>
<dbReference type="Proteomes" id="UP000243063">
    <property type="component" value="Chromosome I"/>
</dbReference>
<dbReference type="PROSITE" id="PS00101">
    <property type="entry name" value="HEXAPEP_TRANSFERASES"/>
    <property type="match status" value="1"/>
</dbReference>
<dbReference type="InterPro" id="IPR011004">
    <property type="entry name" value="Trimer_LpxA-like_sf"/>
</dbReference>
<dbReference type="Pfam" id="PF00132">
    <property type="entry name" value="Hexapep"/>
    <property type="match status" value="1"/>
</dbReference>